<organism evidence="2 3">
    <name type="scientific">Pontibacter populi</name>
    <dbReference type="NCBI Taxonomy" id="890055"/>
    <lineage>
        <taxon>Bacteria</taxon>
        <taxon>Pseudomonadati</taxon>
        <taxon>Bacteroidota</taxon>
        <taxon>Cytophagia</taxon>
        <taxon>Cytophagales</taxon>
        <taxon>Hymenobacteraceae</taxon>
        <taxon>Pontibacter</taxon>
    </lineage>
</organism>
<dbReference type="GO" id="GO:0016491">
    <property type="term" value="F:oxidoreductase activity"/>
    <property type="evidence" value="ECO:0007669"/>
    <property type="project" value="UniProtKB-KW"/>
</dbReference>
<name>A0ABV1RXS9_9BACT</name>
<dbReference type="InterPro" id="IPR050712">
    <property type="entry name" value="NAD(P)H-dep_reductase"/>
</dbReference>
<gene>
    <name evidence="2" type="ORF">ABS362_16845</name>
</gene>
<accession>A0ABV1RXS9</accession>
<feature type="domain" description="NADPH-dependent FMN reductase-like" evidence="1">
    <location>
        <begin position="15"/>
        <end position="162"/>
    </location>
</feature>
<dbReference type="EMBL" id="JBEOKT010000020">
    <property type="protein sequence ID" value="MER2999221.1"/>
    <property type="molecule type" value="Genomic_DNA"/>
</dbReference>
<dbReference type="PANTHER" id="PTHR30543">
    <property type="entry name" value="CHROMATE REDUCTASE"/>
    <property type="match status" value="1"/>
</dbReference>
<evidence type="ECO:0000313" key="3">
    <source>
        <dbReference type="Proteomes" id="UP001476807"/>
    </source>
</evidence>
<dbReference type="RefSeq" id="WP_350413891.1">
    <property type="nucleotide sequence ID" value="NZ_JBEOKT010000020.1"/>
</dbReference>
<evidence type="ECO:0000313" key="2">
    <source>
        <dbReference type="EMBL" id="MER2999221.1"/>
    </source>
</evidence>
<dbReference type="Pfam" id="PF03358">
    <property type="entry name" value="FMN_red"/>
    <property type="match status" value="1"/>
</dbReference>
<reference evidence="2 3" key="1">
    <citation type="submission" date="2024-06" db="EMBL/GenBank/DDBJ databases">
        <title>Pontibacter populi HYL7-15.</title>
        <authorList>
            <person name="Kim M.K."/>
        </authorList>
    </citation>
    <scope>NUCLEOTIDE SEQUENCE [LARGE SCALE GENOMIC DNA]</scope>
    <source>
        <strain evidence="2 3">HYL7-15</strain>
    </source>
</reference>
<sequence length="220" mass="24723">MEEQLKNTGRGQTSFLVFSASLRKGSLNTKLAKLAAKIIENHGGTVDFADMAEFDCPTFNQDLEVDNFHPDGAEALRKKILENDAFIISSPEYNGSMPGYLKNVIDWTSRFRPQPFHQHHALLMSASPSMAGGNRGLWALRVPFEHLGTRVYPDMFSLATAHEAFNEDGTLKDTTLAKRFEDNLVAFMNLVEASKHYPCIKKAWVEFLGEKPAKETERVE</sequence>
<evidence type="ECO:0000259" key="1">
    <source>
        <dbReference type="Pfam" id="PF03358"/>
    </source>
</evidence>
<keyword evidence="2" id="KW-0560">Oxidoreductase</keyword>
<comment type="caution">
    <text evidence="2">The sequence shown here is derived from an EMBL/GenBank/DDBJ whole genome shotgun (WGS) entry which is preliminary data.</text>
</comment>
<proteinExistence type="predicted"/>
<dbReference type="InterPro" id="IPR029039">
    <property type="entry name" value="Flavoprotein-like_sf"/>
</dbReference>
<dbReference type="PANTHER" id="PTHR30543:SF21">
    <property type="entry name" value="NAD(P)H-DEPENDENT FMN REDUCTASE LOT6"/>
    <property type="match status" value="1"/>
</dbReference>
<dbReference type="EC" id="1.-.-.-" evidence="2"/>
<dbReference type="Proteomes" id="UP001476807">
    <property type="component" value="Unassembled WGS sequence"/>
</dbReference>
<dbReference type="Gene3D" id="3.40.50.360">
    <property type="match status" value="1"/>
</dbReference>
<dbReference type="SUPFAM" id="SSF52218">
    <property type="entry name" value="Flavoproteins"/>
    <property type="match status" value="1"/>
</dbReference>
<dbReference type="InterPro" id="IPR005025">
    <property type="entry name" value="FMN_Rdtase-like_dom"/>
</dbReference>
<protein>
    <submittedName>
        <fullName evidence="2">NAD(P)H-dependent oxidoreductase</fullName>
        <ecNumber evidence="2">1.-.-.-</ecNumber>
    </submittedName>
</protein>
<keyword evidence="3" id="KW-1185">Reference proteome</keyword>